<evidence type="ECO:0000256" key="5">
    <source>
        <dbReference type="ARBA" id="ARBA00023163"/>
    </source>
</evidence>
<evidence type="ECO:0000256" key="2">
    <source>
        <dbReference type="ARBA" id="ARBA00023015"/>
    </source>
</evidence>
<dbReference type="InterPro" id="IPR044607">
    <property type="entry name" value="RKD-like"/>
</dbReference>
<evidence type="ECO:0000256" key="3">
    <source>
        <dbReference type="ARBA" id="ARBA00023054"/>
    </source>
</evidence>
<dbReference type="AlphaFoldDB" id="A0A8S9FT24"/>
<evidence type="ECO:0000256" key="1">
    <source>
        <dbReference type="ARBA" id="ARBA00004049"/>
    </source>
</evidence>
<evidence type="ECO:0000256" key="8">
    <source>
        <dbReference type="SAM" id="MobiDB-lite"/>
    </source>
</evidence>
<evidence type="ECO:0000256" key="7">
    <source>
        <dbReference type="SAM" id="Coils"/>
    </source>
</evidence>
<keyword evidence="3 7" id="KW-0175">Coiled coil</keyword>
<protein>
    <recommendedName>
        <fullName evidence="9">RWP-RK domain-containing protein</fullName>
    </recommendedName>
</protein>
<keyword evidence="6" id="KW-0539">Nucleus</keyword>
<name>A0A8S9FT24_BRACR</name>
<feature type="domain" description="RWP-RK" evidence="9">
    <location>
        <begin position="340"/>
        <end position="420"/>
    </location>
</feature>
<evidence type="ECO:0000256" key="6">
    <source>
        <dbReference type="ARBA" id="ARBA00023242"/>
    </source>
</evidence>
<dbReference type="GO" id="GO:0003700">
    <property type="term" value="F:DNA-binding transcription factor activity"/>
    <property type="evidence" value="ECO:0007669"/>
    <property type="project" value="InterPro"/>
</dbReference>
<accession>A0A8S9FT24</accession>
<gene>
    <name evidence="10" type="ORF">F2Q68_00022665</name>
</gene>
<keyword evidence="5" id="KW-0804">Transcription</keyword>
<dbReference type="InterPro" id="IPR003035">
    <property type="entry name" value="RWP-RK_dom"/>
</dbReference>
<dbReference type="EMBL" id="QGKW02002228">
    <property type="protein sequence ID" value="KAF2536284.1"/>
    <property type="molecule type" value="Genomic_DNA"/>
</dbReference>
<comment type="caution">
    <text evidence="10">The sequence shown here is derived from an EMBL/GenBank/DDBJ whole genome shotgun (WGS) entry which is preliminary data.</text>
</comment>
<comment type="function">
    <text evidence="1">Putative transcription factor.</text>
</comment>
<feature type="compositionally biased region" description="Basic and acidic residues" evidence="8">
    <location>
        <begin position="1"/>
        <end position="13"/>
    </location>
</feature>
<organism evidence="10 11">
    <name type="scientific">Brassica cretica</name>
    <name type="common">Mustard</name>
    <dbReference type="NCBI Taxonomy" id="69181"/>
    <lineage>
        <taxon>Eukaryota</taxon>
        <taxon>Viridiplantae</taxon>
        <taxon>Streptophyta</taxon>
        <taxon>Embryophyta</taxon>
        <taxon>Tracheophyta</taxon>
        <taxon>Spermatophyta</taxon>
        <taxon>Magnoliopsida</taxon>
        <taxon>eudicotyledons</taxon>
        <taxon>Gunneridae</taxon>
        <taxon>Pentapetalae</taxon>
        <taxon>rosids</taxon>
        <taxon>malvids</taxon>
        <taxon>Brassicales</taxon>
        <taxon>Brassicaceae</taxon>
        <taxon>Brassiceae</taxon>
        <taxon>Brassica</taxon>
    </lineage>
</organism>
<feature type="region of interest" description="Disordered" evidence="8">
    <location>
        <begin position="1"/>
        <end position="24"/>
    </location>
</feature>
<keyword evidence="4" id="KW-0238">DNA-binding</keyword>
<evidence type="ECO:0000259" key="9">
    <source>
        <dbReference type="PROSITE" id="PS51519"/>
    </source>
</evidence>
<sequence length="445" mass="49477">MAGDDDPKPPGPEDKDDGDPYYEPFSEEELQNLMSSQNPNLMDFAFTENTVPPPTPTPITIATSDIIETEMLNQLSLTIPNCEDTDDFLVTYFDDDIDLSWDLSDIPSEFLSDNMDSNIIGEIGTNQDNGNIVGGTGALEVSTRVFVENGPNVEAGGGSSAPITPTVSIGILVCTCCNLLRTLIHSNGQEMMRLDFHGGIGYFCHAILEIHRLDGSTEPQYQTIDLKFLSMEDVKRFIEDYLAARAACGFGVVEDTNADFYQAMNANFSNNQPPMLALPPVDDVPMPQAIVPDPALNVPSVPLYVGLRDEPPVSKGKKRKQTPLAIQRVTDLGFCYFIYMCRGQEQRERTGKLKLKDISMHFHLPIQEAARRMSLCPTVVKKICRRGGLYRWPHRKIKSLLRKISSLKSSLETTKDAQAKARVESEIERLEKQISEICSEALKYA</sequence>
<proteinExistence type="predicted"/>
<dbReference type="PANTHER" id="PTHR46373">
    <property type="entry name" value="PROTEIN RKD4"/>
    <property type="match status" value="1"/>
</dbReference>
<dbReference type="PROSITE" id="PS51519">
    <property type="entry name" value="RWP_RK"/>
    <property type="match status" value="1"/>
</dbReference>
<dbReference type="PANTHER" id="PTHR46373:SF5">
    <property type="entry name" value="RWP-RK DOMAIN PROTEIN"/>
    <property type="match status" value="1"/>
</dbReference>
<evidence type="ECO:0000256" key="4">
    <source>
        <dbReference type="ARBA" id="ARBA00023125"/>
    </source>
</evidence>
<dbReference type="GO" id="GO:0003677">
    <property type="term" value="F:DNA binding"/>
    <property type="evidence" value="ECO:0007669"/>
    <property type="project" value="UniProtKB-KW"/>
</dbReference>
<feature type="compositionally biased region" description="Acidic residues" evidence="8">
    <location>
        <begin position="14"/>
        <end position="24"/>
    </location>
</feature>
<dbReference type="Pfam" id="PF02042">
    <property type="entry name" value="RWP-RK"/>
    <property type="match status" value="1"/>
</dbReference>
<keyword evidence="2" id="KW-0805">Transcription regulation</keyword>
<evidence type="ECO:0000313" key="10">
    <source>
        <dbReference type="EMBL" id="KAF2536284.1"/>
    </source>
</evidence>
<reference evidence="10" key="1">
    <citation type="submission" date="2019-12" db="EMBL/GenBank/DDBJ databases">
        <title>Genome sequencing and annotation of Brassica cretica.</title>
        <authorList>
            <person name="Studholme D.J."/>
            <person name="Sarris P.F."/>
        </authorList>
    </citation>
    <scope>NUCLEOTIDE SEQUENCE</scope>
    <source>
        <strain evidence="10">PFS-001/15</strain>
        <tissue evidence="10">Leaf</tissue>
    </source>
</reference>
<evidence type="ECO:0000313" key="11">
    <source>
        <dbReference type="Proteomes" id="UP000712281"/>
    </source>
</evidence>
<dbReference type="Proteomes" id="UP000712281">
    <property type="component" value="Unassembled WGS sequence"/>
</dbReference>
<feature type="coiled-coil region" evidence="7">
    <location>
        <begin position="397"/>
        <end position="440"/>
    </location>
</feature>